<feature type="transmembrane region" description="Helical" evidence="1">
    <location>
        <begin position="7"/>
        <end position="25"/>
    </location>
</feature>
<dbReference type="GO" id="GO:0016020">
    <property type="term" value="C:membrane"/>
    <property type="evidence" value="ECO:0007669"/>
    <property type="project" value="TreeGrafter"/>
</dbReference>
<organism evidence="3 4">
    <name type="scientific">Alteromonas marina</name>
    <dbReference type="NCBI Taxonomy" id="203795"/>
    <lineage>
        <taxon>Bacteria</taxon>
        <taxon>Pseudomonadati</taxon>
        <taxon>Pseudomonadota</taxon>
        <taxon>Gammaproteobacteria</taxon>
        <taxon>Alteromonadales</taxon>
        <taxon>Alteromonadaceae</taxon>
        <taxon>Alteromonas/Salinimonas group</taxon>
        <taxon>Alteromonas</taxon>
    </lineage>
</organism>
<feature type="transmembrane region" description="Helical" evidence="1">
    <location>
        <begin position="308"/>
        <end position="330"/>
    </location>
</feature>
<feature type="transmembrane region" description="Helical" evidence="1">
    <location>
        <begin position="277"/>
        <end position="296"/>
    </location>
</feature>
<dbReference type="GO" id="GO:0016747">
    <property type="term" value="F:acyltransferase activity, transferring groups other than amino-acyl groups"/>
    <property type="evidence" value="ECO:0007669"/>
    <property type="project" value="InterPro"/>
</dbReference>
<dbReference type="InterPro" id="IPR050879">
    <property type="entry name" value="Acyltransferase_3"/>
</dbReference>
<feature type="transmembrane region" description="Helical" evidence="1">
    <location>
        <begin position="160"/>
        <end position="181"/>
    </location>
</feature>
<feature type="domain" description="Acyltransferase 3" evidence="2">
    <location>
        <begin position="4"/>
        <end position="320"/>
    </location>
</feature>
<keyword evidence="1" id="KW-0812">Transmembrane</keyword>
<dbReference type="AlphaFoldDB" id="A0A0B3XJN1"/>
<protein>
    <recommendedName>
        <fullName evidence="2">Acyltransferase 3 domain-containing protein</fullName>
    </recommendedName>
</protein>
<evidence type="ECO:0000313" key="4">
    <source>
        <dbReference type="Proteomes" id="UP000031197"/>
    </source>
</evidence>
<name>A0A0B3XJN1_9ALTE</name>
<proteinExistence type="predicted"/>
<dbReference type="PANTHER" id="PTHR23028:SF131">
    <property type="entry name" value="BLR2367 PROTEIN"/>
    <property type="match status" value="1"/>
</dbReference>
<evidence type="ECO:0000313" key="3">
    <source>
        <dbReference type="EMBL" id="KHT44117.1"/>
    </source>
</evidence>
<keyword evidence="4" id="KW-1185">Reference proteome</keyword>
<feature type="transmembrane region" description="Helical" evidence="1">
    <location>
        <begin position="239"/>
        <end position="257"/>
    </location>
</feature>
<dbReference type="GO" id="GO:0000271">
    <property type="term" value="P:polysaccharide biosynthetic process"/>
    <property type="evidence" value="ECO:0007669"/>
    <property type="project" value="TreeGrafter"/>
</dbReference>
<feature type="transmembrane region" description="Helical" evidence="1">
    <location>
        <begin position="77"/>
        <end position="95"/>
    </location>
</feature>
<keyword evidence="1" id="KW-1133">Transmembrane helix</keyword>
<dbReference type="Proteomes" id="UP000031197">
    <property type="component" value="Unassembled WGS sequence"/>
</dbReference>
<feature type="transmembrane region" description="Helical" evidence="1">
    <location>
        <begin position="187"/>
        <end position="206"/>
    </location>
</feature>
<dbReference type="Pfam" id="PF01757">
    <property type="entry name" value="Acyl_transf_3"/>
    <property type="match status" value="1"/>
</dbReference>
<dbReference type="EMBL" id="JWLW01000067">
    <property type="protein sequence ID" value="KHT44117.1"/>
    <property type="molecule type" value="Genomic_DNA"/>
</dbReference>
<dbReference type="InterPro" id="IPR002656">
    <property type="entry name" value="Acyl_transf_3_dom"/>
</dbReference>
<comment type="caution">
    <text evidence="3">The sequence shown here is derived from an EMBL/GenBank/DDBJ whole genome shotgun (WGS) entry which is preliminary data.</text>
</comment>
<evidence type="ECO:0000259" key="2">
    <source>
        <dbReference type="Pfam" id="PF01757"/>
    </source>
</evidence>
<feature type="transmembrane region" description="Helical" evidence="1">
    <location>
        <begin position="37"/>
        <end position="56"/>
    </location>
</feature>
<dbReference type="OrthoDB" id="9767863at2"/>
<feature type="transmembrane region" description="Helical" evidence="1">
    <location>
        <begin position="127"/>
        <end position="153"/>
    </location>
</feature>
<gene>
    <name evidence="3" type="ORF">RJ41_17925</name>
</gene>
<dbReference type="PANTHER" id="PTHR23028">
    <property type="entry name" value="ACETYLTRANSFERASE"/>
    <property type="match status" value="1"/>
</dbReference>
<dbReference type="RefSeq" id="WP_039223762.1">
    <property type="nucleotide sequence ID" value="NZ_JWLW01000067.1"/>
</dbReference>
<reference evidence="3 4" key="1">
    <citation type="submission" date="2014-12" db="EMBL/GenBank/DDBJ databases">
        <title>Genome sequencing of Alteromonas marina AD001.</title>
        <authorList>
            <person name="Adrian T.G.S."/>
            <person name="Chan K.G."/>
        </authorList>
    </citation>
    <scope>NUCLEOTIDE SEQUENCE [LARGE SCALE GENOMIC DNA]</scope>
    <source>
        <strain evidence="3 4">AD001</strain>
    </source>
</reference>
<accession>A0A0B3XJN1</accession>
<feature type="transmembrane region" description="Helical" evidence="1">
    <location>
        <begin position="218"/>
        <end position="233"/>
    </location>
</feature>
<sequence>MLLSLQYLRGVAALLVVYFHSLTQLKNAGHENIYLPIIGESGVDLFFVLSGFVMWLTTANRKIGPVDFIVKRIKRIVPIYWILTLAATLLALFFGDLMKSTVFDVPHLVKSLFFIPAYNPAPAIDGIYPVIIPGWTLNFEFFFYLIFGLSLLITKIKIRLLFVSVIILVAFSLSFFVESHIAIVEFYLNDVIIEFLLGVVLGKLFLDKNFEIKGNKKILIGAIFVSFFILLYNDYDTHNYRSISLGFPAFLAIYFILQYENSYKVVKSKVLELLGDASYSIYLTHIFILAGLRVFLTGLGLNIASINVAMFTLTAILSSALLGIGFYLIVEKRCISLLRTK</sequence>
<evidence type="ECO:0000256" key="1">
    <source>
        <dbReference type="SAM" id="Phobius"/>
    </source>
</evidence>
<keyword evidence="1" id="KW-0472">Membrane</keyword>